<dbReference type="Proteomes" id="UP000490386">
    <property type="component" value="Unassembled WGS sequence"/>
</dbReference>
<reference evidence="3 4" key="1">
    <citation type="submission" date="2019-09" db="EMBL/GenBank/DDBJ databases">
        <title>Phylogeny of genus Pseudoclavibacter and closely related genus.</title>
        <authorList>
            <person name="Li Y."/>
        </authorList>
    </citation>
    <scope>NUCLEOTIDE SEQUENCE [LARGE SCALE GENOMIC DNA]</scope>
    <source>
        <strain evidence="3 4">THG-MD12</strain>
    </source>
</reference>
<dbReference type="AlphaFoldDB" id="A0A7J5B279"/>
<dbReference type="Gene3D" id="3.90.1750.20">
    <property type="entry name" value="Putative Large Serine Recombinase, Chain B, Domain 2"/>
    <property type="match status" value="1"/>
</dbReference>
<dbReference type="Pfam" id="PF13408">
    <property type="entry name" value="Zn_ribbon_recom"/>
    <property type="match status" value="1"/>
</dbReference>
<dbReference type="Pfam" id="PF07508">
    <property type="entry name" value="Recombinase"/>
    <property type="match status" value="1"/>
</dbReference>
<comment type="caution">
    <text evidence="3">The sequence shown here is derived from an EMBL/GenBank/DDBJ whole genome shotgun (WGS) entry which is preliminary data.</text>
</comment>
<dbReference type="InterPro" id="IPR006119">
    <property type="entry name" value="Resolv_N"/>
</dbReference>
<evidence type="ECO:0000259" key="2">
    <source>
        <dbReference type="PROSITE" id="PS51737"/>
    </source>
</evidence>
<name>A0A7J5B279_9MICO</name>
<dbReference type="InterPro" id="IPR025827">
    <property type="entry name" value="Zn_ribbon_recom_dom"/>
</dbReference>
<evidence type="ECO:0000313" key="3">
    <source>
        <dbReference type="EMBL" id="KAB1638089.1"/>
    </source>
</evidence>
<dbReference type="GO" id="GO:0003677">
    <property type="term" value="F:DNA binding"/>
    <property type="evidence" value="ECO:0007669"/>
    <property type="project" value="InterPro"/>
</dbReference>
<feature type="domain" description="Recombinase" evidence="2">
    <location>
        <begin position="103"/>
        <end position="222"/>
    </location>
</feature>
<dbReference type="CDD" id="cd00338">
    <property type="entry name" value="Ser_Recombinase"/>
    <property type="match status" value="1"/>
</dbReference>
<evidence type="ECO:0000313" key="4">
    <source>
        <dbReference type="Proteomes" id="UP000490386"/>
    </source>
</evidence>
<dbReference type="InterPro" id="IPR050639">
    <property type="entry name" value="SSR_resolvase"/>
</dbReference>
<sequence>MNRPELQRILTYLQEHPVDYVIVHKLDRLARSRADGIAITQAVHAAGARLISSTEGLDTTPNGVLLHGIMASIAEFYSRNLAQEVMRGMRQKAIQGGTPGRAPIGYLNVRRQTEDGHEYRAIQLDHERAPHITWAFDTYATGEWSVAQLVAALRDGGLWTRATASRSPAALTVASLHHVLTNLYYKGIVTLNGAQHAGSHEPMGPVKTWDTVQCLLASRRQGERGRIHTHYLKSTIRCFNCQRRLLVHNARSKSGRVYDYFVCSGRQHGTPRCTQSALRISDVERRVEEAYERIQISTHRRNAIERHWQDQLAAEASGSGQRRSDLAAQAQEIRLRQEKVLEAYYSDALPRDLFVKEQRKLAESLFRTKAEEESPSDDVVFQMKHLADSLDLLEDAYDRYLAAAPADRKPLNNALMDRVLIGPNPEEVCVELRPEIAKLGLHGAAEEDFV</sequence>
<proteinExistence type="predicted"/>
<feature type="domain" description="Resolvase/invertase-type recombinase catalytic" evidence="1">
    <location>
        <begin position="1"/>
        <end position="96"/>
    </location>
</feature>
<dbReference type="InterPro" id="IPR038109">
    <property type="entry name" value="DNA_bind_recomb_sf"/>
</dbReference>
<dbReference type="GO" id="GO:0000150">
    <property type="term" value="F:DNA strand exchange activity"/>
    <property type="evidence" value="ECO:0007669"/>
    <property type="project" value="InterPro"/>
</dbReference>
<dbReference type="EMBL" id="WBJX01000002">
    <property type="protein sequence ID" value="KAB1638089.1"/>
    <property type="molecule type" value="Genomic_DNA"/>
</dbReference>
<dbReference type="PROSITE" id="PS51736">
    <property type="entry name" value="RECOMBINASES_3"/>
    <property type="match status" value="1"/>
</dbReference>
<dbReference type="PANTHER" id="PTHR30461">
    <property type="entry name" value="DNA-INVERTASE FROM LAMBDOID PROPHAGE"/>
    <property type="match status" value="1"/>
</dbReference>
<dbReference type="Gene3D" id="3.40.50.1390">
    <property type="entry name" value="Resolvase, N-terminal catalytic domain"/>
    <property type="match status" value="1"/>
</dbReference>
<evidence type="ECO:0000259" key="1">
    <source>
        <dbReference type="PROSITE" id="PS51736"/>
    </source>
</evidence>
<protein>
    <submittedName>
        <fullName evidence="3">Recombinase family protein</fullName>
    </submittedName>
</protein>
<dbReference type="InterPro" id="IPR011109">
    <property type="entry name" value="DNA_bind_recombinase_dom"/>
</dbReference>
<dbReference type="OrthoDB" id="3217513at2"/>
<gene>
    <name evidence="3" type="ORF">F8O03_06660</name>
</gene>
<dbReference type="InterPro" id="IPR036162">
    <property type="entry name" value="Resolvase-like_N_sf"/>
</dbReference>
<organism evidence="3 4">
    <name type="scientific">Pseudoclavibacter terrae</name>
    <dbReference type="NCBI Taxonomy" id="1530195"/>
    <lineage>
        <taxon>Bacteria</taxon>
        <taxon>Bacillati</taxon>
        <taxon>Actinomycetota</taxon>
        <taxon>Actinomycetes</taxon>
        <taxon>Micrococcales</taxon>
        <taxon>Microbacteriaceae</taxon>
        <taxon>Pseudoclavibacter</taxon>
    </lineage>
</organism>
<dbReference type="SUPFAM" id="SSF53041">
    <property type="entry name" value="Resolvase-like"/>
    <property type="match status" value="1"/>
</dbReference>
<dbReference type="PANTHER" id="PTHR30461:SF23">
    <property type="entry name" value="DNA RECOMBINASE-RELATED"/>
    <property type="match status" value="1"/>
</dbReference>
<accession>A0A7J5B279</accession>
<keyword evidence="4" id="KW-1185">Reference proteome</keyword>
<dbReference type="Pfam" id="PF00239">
    <property type="entry name" value="Resolvase"/>
    <property type="match status" value="1"/>
</dbReference>
<dbReference type="PROSITE" id="PS51737">
    <property type="entry name" value="RECOMBINASE_DNA_BIND"/>
    <property type="match status" value="1"/>
</dbReference>
<dbReference type="SMART" id="SM00857">
    <property type="entry name" value="Resolvase"/>
    <property type="match status" value="1"/>
</dbReference>